<evidence type="ECO:0000313" key="2">
    <source>
        <dbReference type="Proteomes" id="UP000046393"/>
    </source>
</evidence>
<feature type="compositionally biased region" description="Polar residues" evidence="1">
    <location>
        <begin position="24"/>
        <end position="36"/>
    </location>
</feature>
<dbReference type="STRING" id="451379.A0A0N5AVS3"/>
<protein>
    <submittedName>
        <fullName evidence="3">Zasp-like motif domain-containing protein</fullName>
    </submittedName>
</protein>
<sequence length="110" mass="12780">MEEQLLKPVEAKRFVEHSEDEISQPAQAETVDTPSLHSQRAQIAYYRPFVADPMEETNIPQPERQTVSYHDISELIDPAQQPQYSTLERPTEKRVEVMYCRPGFDNVPSY</sequence>
<accession>A0A0N5AVS3</accession>
<name>A0A0N5AVS3_9BILA</name>
<evidence type="ECO:0000313" key="3">
    <source>
        <dbReference type="WBParaSite" id="SMUV_0000900001-mRNA-1"/>
    </source>
</evidence>
<organism evidence="2 3">
    <name type="scientific">Syphacia muris</name>
    <dbReference type="NCBI Taxonomy" id="451379"/>
    <lineage>
        <taxon>Eukaryota</taxon>
        <taxon>Metazoa</taxon>
        <taxon>Ecdysozoa</taxon>
        <taxon>Nematoda</taxon>
        <taxon>Chromadorea</taxon>
        <taxon>Rhabditida</taxon>
        <taxon>Spirurina</taxon>
        <taxon>Oxyuridomorpha</taxon>
        <taxon>Oxyuroidea</taxon>
        <taxon>Oxyuridae</taxon>
        <taxon>Syphacia</taxon>
    </lineage>
</organism>
<dbReference type="Proteomes" id="UP000046393">
    <property type="component" value="Unplaced"/>
</dbReference>
<proteinExistence type="predicted"/>
<keyword evidence="2" id="KW-1185">Reference proteome</keyword>
<feature type="region of interest" description="Disordered" evidence="1">
    <location>
        <begin position="16"/>
        <end position="36"/>
    </location>
</feature>
<evidence type="ECO:0000256" key="1">
    <source>
        <dbReference type="SAM" id="MobiDB-lite"/>
    </source>
</evidence>
<dbReference type="WBParaSite" id="SMUV_0000900001-mRNA-1">
    <property type="protein sequence ID" value="SMUV_0000900001-mRNA-1"/>
    <property type="gene ID" value="SMUV_0000900001"/>
</dbReference>
<dbReference type="AlphaFoldDB" id="A0A0N5AVS3"/>
<reference evidence="3" key="1">
    <citation type="submission" date="2017-02" db="UniProtKB">
        <authorList>
            <consortium name="WormBaseParasite"/>
        </authorList>
    </citation>
    <scope>IDENTIFICATION</scope>
</reference>